<dbReference type="OrthoDB" id="8068875at2759"/>
<dbReference type="InterPro" id="IPR041918">
    <property type="entry name" value="UBA_HUWE1"/>
</dbReference>
<sequence length="4360" mass="482016">MKIDRSRLKKCTSEVPAECQALISKLRSCSHTELLEELKQIDAWTFGKCELFHWIDVLDLSDSILEEAAAKSPDNPWELACDLPQNRETKELLLWVLHFTTLLIEHSFSRHLYNSMEHLVTLLSSCDMPVVLGVLNLLYMFSKRSNFITRLNSDKRQALLSRLNHLAESWGGKENGFGLADCCKEHPEKPFPASATTLHFEFYADNTSALETSSGTTGSGSAKKTAQTNLVTYIHIENVDKLGKTPAQIMNDLLKVYNVPQERQMALLTHIRLAHSFSDYRRRLQCVQARLQALSVLVYSSALQENAHSLLHAGLLEELVELLELPHPHLVEIRAAALRTLTSIIHLDRNPHHPKKSGSRLNMIIDVTGASSYHGFLPVLVRTCITTLTSPQPDGQPFPLPLATALFSFLYHLASYEAGGEALVSCGMMESLLKVINWPGKELEHITFVTRAVRVIDLITNIDMQGFQAHSGLASFIKRLDMEVNVCRKEQPFEIEPDSDTPEAPQPAIEESASSSTTRRSTEQLDDREDSSNPMEFSEDENTSSNKTENKPATTQNYVAVKNGKTCLPQRAALLKSMLNFLKKAIQDPTFSDSIRHIMEGTLPSSLKHIISNSEYYGPSLFLLATDVVTVYVFQEPSLLSTLQDNGLTDVVLHALLNKDVPATREVLGSLPNVFSALCLNQRGLASFTKRRPFERIFKVLLSPVYLSAMRRRRSADPLGDTASNLGNAMDELMRHQPSLKADAMAAIVKLLQELCVLGCDARYVCWRAANKTDNSPSHTNNTNRQSSGQSVGVGVGDTGGSAGAGGGSSSDEEEEDEEEASTSSHPQREEQPSPSPAQPGPPPQPREKTPIALVDYIHNVMKFVDAILSNNSTDDHCREFVAQKGLVPLLSILGLPNLPVDYPVAQAAQAVASVCKSILNLAHEPLVLKTGLTQLNEVLNLLKPLHSHMESPGGSVLLHELASAPNLETAFTSDKATPLLHAMNAAHGYVVMFVHVCRTGQSEIRNLSMNHWGSELGLTVLKGLSELYMSLVWESTLLLALCSDDSIPAGCDFGKEDMEKLMPPELRNEGESSNWSATTASSDMGSNGMTTAMEALSTDPPPVSMEVDESKPSTSTSTATTITTMTTTAGTGRTSPSTHQLKYIRPLLGASSRLGRALAELFGLLVKLCMGSPMRQRRGQQSPLIPTLPSQAARSVATALNCLLMRGLSHDKLPPTPIPKFKLTFLICSVGFTSPMLFDEKRHPYHLMLQKFVKLGGQNAFFATFRWALSAGGQFDLSEGLEHPDLPDGTGEFLDVWLMLLEKMVNPKAILDSPHVVSPKCTGLYKAYEPFDPIKYLIDIHKKAFEAVMLMWGKKPLKNYGPRMTESILSILRHILQGEKIIKERSEKEETAEGTNTTASANGSTSRTGATTERREEPEADVNAEHLRQLMDMGFSRAHCIEALLHTLTVEQATDYLLTNPATLRRSDISTGDANGQGLIMDLEMGDDDQMMQAIAMSLDESDPQKAAASTSIEEPVRETTKTIDEFTHSALEQCLSLLDLMPDTVYRVCDLLVTITKRNGNDWRDNMLKQLIKEIGDLIDHLRNIAESQDENAGTRLVECEEANKVAGRIYLYTLFFEGTFQEMRVPCAQIVEQCGILDKLVRLLVVSESPLTANKNKTPVPLPKDPASKDNAPPVQSTKTPKWLAPLLLLIDRLEKVAVLTQRKQLMHKVTNRTWKWFDLSSGKWMPYSSMNNRIINDAYWAGEPTVRITCSRRKYQITFSCMTQVNEDSDNRRPITMGFRTTTTPANSEEAANNSNTQTTVVAPSDSNMDTEDNSSGAASVSANNEDKRNTVIQGLDPNVTPSIVRACVKLLAIPVDRDALHALMKVCLRLTRDYKNAEVFARDGGVKLLLDMTQASSFIGSITLSTLLIRHTLEEPLTLGLAMEKVVRSRTQSNIPPAYKEILFMTRQISSAVCRNPDVYKQVCENILRVDISVLKRDDVDNRLIVKALPPNLSPSLPMVEEVSVNVIHELLNALIKPVPVLPEDANSTTPPAGSPERKNNTIPTSNNVTSSTTAATSSSRRELLRNSAAATAGTNDPLDDDDQVSQIIPLKMYTDVGNNGKVEPEEAKKPLLAKSAILKMLAESVRSYGAIANLITEYSYRAGQSEMILEDTTALAFLLDKLLPILPENSSDRQCSNMARMLIAAIASCNHSPDAQSTLVAEVKAALTRTLAMPESSEKHAQLQLLIGLISTMIDSCPPTSHTPLRAPLKVHNQYSNVNYIVRIMLKKGIITDLAKIPHSLDLSSPNMAATINAALKPLETLSRIINQPMPGAVNNKFPKPKSRNAQEEPIGEQTGTTTSEATNAVGEEANEDPENTEHDISVNAESLEPTSESQQHEEGDEAALEDIMDQLLERDGSAVAEEPTSRPHRPMDIEEESLAMRDGEGDFDPARDTTNESSLALLTNIFNDLILTQAFQSLPSQEDLISSDSDSDSNPSDDNEDDVQDDEDEEEEEEDDGEENEEEEEEEEESSNFEEDGLQFYEDVGEGLFRMLPTADRDDSNVVMIQHSFDNQDMNATAPASGRQSLPWNTNFPFSVDLVGDTPLGSESNGINSHPVLVAHASLVAVGNNRSQRMVRQRRYQVQQSNPRHSNPPVILQRLLGPAAQTANQILATSFRDTRVVVMDNGLGIVTNQDDEQYDFVDQAGYLFGPSLAATLNNIPTALHWWIEESKLLDGDSQPDCCVGVVYKLIPGLEKYRNAELAERKEKHKKQQAAEKEAEKNKETKGSTSANATESDVPNTPPIDDPIDDPRASSSISERDDSRQLIAAVEAVVEAVRQELHTDEEIIGEMEVTVQDEGDRPMNPPEQVAEVRESQASELSTATEIAESLVDSVLGISTTEAMRRHRQQNERPAEGGSSTTENSEVWNAGELVDFSDASSNDLSRENSVPIDWIRRLLNEDNTEANSERNANVTNQENSSSTLDATNTVQTGEQQQESTAQTATQEENAQIQPSSDDSAAANENEASGTEPQPPIQEAPPQASQSQEQLPDGVDPSFLAALPEEMRDEVIAEQLRLQRIRQRAQASVVEELAGPVEVNPEFLAALPPAIQEEVLAQQRLEQQRHAAASANPEDPVDAAAFFQNLQPSLRQAILTDMEESQISVLPPDLAQEAQNLRREWEARNRHMMQERFLSHVSQGNALSSILRNSSRVRGPATRYAIHTMPQRAQWNSWNSRGDPGITYPTTMAGAGFRLRGRQLLDHESMACLLVLLFIDEPKINTLRLHRVIRNLCYHGSTREWVVKALLNIMERSNDENKDALAEFGGKFKRKGGHSNMDYCSPKAIDTRNNSQSWLNVSIDAALGCRANVFHIMRHGGKKSERQGHTITIHPQAAATVCRHTLELLISLAKSFPAYFVPIKSKETEEKDKEKEKEKEKESNTNKEETGAKPKITAKPGKSDGSDFWDMILRLDSCASKKGKSVARTHSNTNLGSEPEQSVISFEASAFGQLISMLHWSVIKRSSQLTDKLLRLLSLISIGLTEVHPYRRQEGAAAKTKKPSDTSKDWSIAAPEGHIKLAVQVLTSKSCSEEGLEDATALLLNLSHCPDPTRQLILKLLLEGAMELANMVCEHINDLMMELKVLNRELNRRNSLEEQPSTSGSGSNRGFLLDRFTNDSVVITAPTKLKAGTDLQLPSMGTLVSKTSSQAFFLRILKVIVQIREAVRHANTKKAQEDAAASNAAATAAAAPLPAGETAMETAPTSSGTSEDANNESTADADTIAMDTTQATPPAPTPTPVVDATPPAAPVSDAATPMPSSSRANSEEDIKSQLPLLSESLVLDSLWETLSACLLELEHTPDHHAVLVLQPAVEAFFLVHSSSSTSRGERNNDNAAENLDVVADIAPVSPIFSENESTNQGDAVTTSGTATTAATGTTAPHTWDANAAPVQKVLPPDQLKFLKFAETHRTVLNQILRQTTTHLADGPFSVLVDHTRVLDFDVKRRYFRTELERMDEGIRREELAVHVRRSHVFEDSFRELHRRNADEWKNRFYIVFEGEEGQDAGGLLREWYVIISREIFNPMYALFTVSPGDRVTYMINSSSHCNPNHLCYYKFVGRVIAKAIYDNKLLECYFTRSFYKHILGILVKHTDMESEDYSFYKGLVYLTENNISDLGYELTFSAEVNEFGVNDVRDLIPNGRNIIVTEETKLEYIRLVCQMKMTGAIRKQLNAFLEGFYDIIPKRLISIFNEQELELLISGLPNVDIEDLKSNTEYHKYSPTSLQIQWFWRALRGFDQADRAKFLQFVTGTSKVPLQGFGALEGMNGVQKFQIHRDDRSTDRLPSAHTCFNQLDLPVYETYDKLRSNLLKAIHECSEGFGFA</sequence>
<feature type="compositionally biased region" description="Basic and acidic residues" evidence="18">
    <location>
        <begin position="2759"/>
        <end position="2772"/>
    </location>
</feature>
<comment type="similarity">
    <text evidence="16">Belongs to the UPL family. TOM1/PTR1 subfamily.</text>
</comment>
<feature type="compositionally biased region" description="Low complexity" evidence="18">
    <location>
        <begin position="3758"/>
        <end position="3772"/>
    </location>
</feature>
<dbReference type="InterPro" id="IPR050409">
    <property type="entry name" value="E3_ubiq-protein_ligase"/>
</dbReference>
<dbReference type="Pfam" id="PF00632">
    <property type="entry name" value="HECT"/>
    <property type="match status" value="1"/>
</dbReference>
<feature type="compositionally biased region" description="Polar residues" evidence="18">
    <location>
        <begin position="543"/>
        <end position="557"/>
    </location>
</feature>
<evidence type="ECO:0000256" key="3">
    <source>
        <dbReference type="ARBA" id="ARBA00004906"/>
    </source>
</evidence>
<dbReference type="PROSITE" id="PS50330">
    <property type="entry name" value="UIM"/>
    <property type="match status" value="1"/>
</dbReference>
<feature type="region of interest" description="Disordered" evidence="18">
    <location>
        <begin position="2889"/>
        <end position="2912"/>
    </location>
</feature>
<feature type="compositionally biased region" description="Polar residues" evidence="18">
    <location>
        <begin position="2903"/>
        <end position="2912"/>
    </location>
</feature>
<proteinExistence type="inferred from homology"/>
<feature type="compositionally biased region" description="Polar residues" evidence="18">
    <location>
        <begin position="2340"/>
        <end position="2349"/>
    </location>
</feature>
<evidence type="ECO:0000256" key="6">
    <source>
        <dbReference type="ARBA" id="ARBA00022448"/>
    </source>
</evidence>
<feature type="domain" description="HECT" evidence="21">
    <location>
        <begin position="4024"/>
        <end position="4360"/>
    </location>
</feature>
<dbReference type="EC" id="2.3.2.26" evidence="4"/>
<dbReference type="GO" id="GO:0008270">
    <property type="term" value="F:zinc ion binding"/>
    <property type="evidence" value="ECO:0007669"/>
    <property type="project" value="InterPro"/>
</dbReference>
<dbReference type="SMART" id="SM00678">
    <property type="entry name" value="WWE"/>
    <property type="match status" value="1"/>
</dbReference>
<dbReference type="Gene3D" id="3.90.1750.10">
    <property type="entry name" value="Hect, E3 ligase catalytic domains"/>
    <property type="match status" value="1"/>
</dbReference>
<evidence type="ECO:0000259" key="21">
    <source>
        <dbReference type="PROSITE" id="PS50237"/>
    </source>
</evidence>
<dbReference type="UniPathway" id="UPA00143"/>
<keyword evidence="24" id="KW-1185">Reference proteome</keyword>
<dbReference type="InterPro" id="IPR010309">
    <property type="entry name" value="E3_Ub_ligase_DUF908"/>
</dbReference>
<evidence type="ECO:0000256" key="13">
    <source>
        <dbReference type="ARBA" id="ARBA00023242"/>
    </source>
</evidence>
<dbReference type="FunFam" id="3.30.2410.10:FF:000004">
    <property type="entry name" value="E3 ubiquitin-protein ligase HUWE1, variant"/>
    <property type="match status" value="1"/>
</dbReference>
<keyword evidence="8" id="KW-0808">Transferase</keyword>
<evidence type="ECO:0000256" key="8">
    <source>
        <dbReference type="ARBA" id="ARBA00022679"/>
    </source>
</evidence>
<feature type="compositionally biased region" description="Polar residues" evidence="18">
    <location>
        <begin position="2773"/>
        <end position="2785"/>
    </location>
</feature>
<keyword evidence="19" id="KW-0812">Transmembrane</keyword>
<comment type="caution">
    <text evidence="23">The sequence shown here is derived from an EMBL/GenBank/DDBJ whole genome shotgun (WGS) entry which is preliminary data.</text>
</comment>
<feature type="compositionally biased region" description="Acidic residues" evidence="18">
    <location>
        <begin position="811"/>
        <end position="821"/>
    </location>
</feature>
<feature type="region of interest" description="Disordered" evidence="18">
    <location>
        <begin position="1385"/>
        <end position="1423"/>
    </location>
</feature>
<feature type="region of interest" description="Disordered" evidence="18">
    <location>
        <begin position="2027"/>
        <end position="2070"/>
    </location>
</feature>
<dbReference type="InterPro" id="IPR011989">
    <property type="entry name" value="ARM-like"/>
</dbReference>
<dbReference type="GO" id="GO:0006511">
    <property type="term" value="P:ubiquitin-dependent protein catabolic process"/>
    <property type="evidence" value="ECO:0007669"/>
    <property type="project" value="TreeGrafter"/>
</dbReference>
<feature type="domain" description="WWE" evidence="22">
    <location>
        <begin position="1704"/>
        <end position="1781"/>
    </location>
</feature>
<dbReference type="GO" id="GO:0061630">
    <property type="term" value="F:ubiquitin protein ligase activity"/>
    <property type="evidence" value="ECO:0007669"/>
    <property type="project" value="UniProtKB-EC"/>
</dbReference>
<feature type="region of interest" description="Disordered" evidence="18">
    <location>
        <begin position="772"/>
        <end position="849"/>
    </location>
</feature>
<dbReference type="InterPro" id="IPR010314">
    <property type="entry name" value="E3_Ub_ligase_DUF913"/>
</dbReference>
<evidence type="ECO:0000256" key="10">
    <source>
        <dbReference type="ARBA" id="ARBA00022786"/>
    </source>
</evidence>
<dbReference type="Pfam" id="PF06025">
    <property type="entry name" value="DUF913"/>
    <property type="match status" value="1"/>
</dbReference>
<dbReference type="InterPro" id="IPR037197">
    <property type="entry name" value="WWE_dom_sf"/>
</dbReference>
<keyword evidence="7" id="KW-0597">Phosphoprotein</keyword>
<evidence type="ECO:0000256" key="11">
    <source>
        <dbReference type="ARBA" id="ARBA00022816"/>
    </source>
</evidence>
<feature type="compositionally biased region" description="Basic and acidic residues" evidence="18">
    <location>
        <begin position="2410"/>
        <end position="2423"/>
    </location>
</feature>
<dbReference type="SUPFAM" id="SSF46934">
    <property type="entry name" value="UBA-like"/>
    <property type="match status" value="1"/>
</dbReference>
<dbReference type="InterPro" id="IPR003903">
    <property type="entry name" value="UIM_dom"/>
</dbReference>
<dbReference type="InterPro" id="IPR009060">
    <property type="entry name" value="UBA-like_sf"/>
</dbReference>
<dbReference type="FunFam" id="1.10.8.10:FF:000019">
    <property type="entry name" value="Putative e3 ubiquitin-protein ligase huwe1 isoform x2"/>
    <property type="match status" value="1"/>
</dbReference>
<feature type="compositionally biased region" description="Low complexity" evidence="18">
    <location>
        <begin position="510"/>
        <end position="519"/>
    </location>
</feature>
<keyword evidence="9" id="KW-0227">DNA damage</keyword>
<dbReference type="FunFam" id="3.90.1750.10:FF:000003">
    <property type="entry name" value="E3 ubiquitin-protein ligase UPL1"/>
    <property type="match status" value="1"/>
</dbReference>
<feature type="transmembrane region" description="Helical" evidence="19">
    <location>
        <begin position="119"/>
        <end position="141"/>
    </location>
</feature>
<dbReference type="PROSITE" id="PS50237">
    <property type="entry name" value="HECT"/>
    <property type="match status" value="1"/>
</dbReference>
<name>A0A232FGQ2_9HYME</name>
<keyword evidence="19" id="KW-1133">Transmembrane helix</keyword>
<evidence type="ECO:0000256" key="18">
    <source>
        <dbReference type="SAM" id="MobiDB-lite"/>
    </source>
</evidence>
<evidence type="ECO:0000256" key="19">
    <source>
        <dbReference type="SAM" id="Phobius"/>
    </source>
</evidence>
<feature type="compositionally biased region" description="Polar residues" evidence="18">
    <location>
        <begin position="2950"/>
        <end position="2975"/>
    </location>
</feature>
<feature type="compositionally biased region" description="Polar residues" evidence="18">
    <location>
        <begin position="772"/>
        <end position="785"/>
    </location>
</feature>
<feature type="region of interest" description="Disordered" evidence="18">
    <location>
        <begin position="2404"/>
        <end position="2423"/>
    </location>
</feature>
<dbReference type="EMBL" id="NNAY01000263">
    <property type="protein sequence ID" value="OXU29638.1"/>
    <property type="molecule type" value="Genomic_DNA"/>
</dbReference>
<comment type="pathway">
    <text evidence="3">Protein modification; protein ubiquitination.</text>
</comment>
<comment type="catalytic activity">
    <reaction evidence="1">
        <text>S-ubiquitinyl-[E2 ubiquitin-conjugating enzyme]-L-cysteine + [acceptor protein]-L-lysine = [E2 ubiquitin-conjugating enzyme]-L-cysteine + N(6)-ubiquitinyl-[acceptor protein]-L-lysine.</text>
        <dbReference type="EC" id="2.3.2.26"/>
    </reaction>
</comment>
<evidence type="ECO:0000256" key="15">
    <source>
        <dbReference type="ARBA" id="ARBA00032457"/>
    </source>
</evidence>
<dbReference type="PROSITE" id="PS50918">
    <property type="entry name" value="WWE"/>
    <property type="match status" value="1"/>
</dbReference>
<feature type="compositionally biased region" description="Polar residues" evidence="18">
    <location>
        <begin position="3743"/>
        <end position="3757"/>
    </location>
</feature>
<feature type="compositionally biased region" description="Low complexity" evidence="18">
    <location>
        <begin position="3780"/>
        <end position="3797"/>
    </location>
</feature>
<feature type="region of interest" description="Disordered" evidence="18">
    <location>
        <begin position="2749"/>
        <end position="2808"/>
    </location>
</feature>
<feature type="compositionally biased region" description="Pro residues" evidence="18">
    <location>
        <begin position="834"/>
        <end position="845"/>
    </location>
</feature>
<feature type="region of interest" description="Disordered" evidence="18">
    <location>
        <begin position="1783"/>
        <end position="1830"/>
    </location>
</feature>
<evidence type="ECO:0000256" key="5">
    <source>
        <dbReference type="ARBA" id="ARBA00018006"/>
    </source>
</evidence>
<dbReference type="Pfam" id="PF00627">
    <property type="entry name" value="UBA"/>
    <property type="match status" value="1"/>
</dbReference>
<feature type="region of interest" description="Disordered" evidence="18">
    <location>
        <begin position="2316"/>
        <end position="2349"/>
    </location>
</feature>
<dbReference type="Pfam" id="PF02825">
    <property type="entry name" value="WWE"/>
    <property type="match status" value="1"/>
</dbReference>
<dbReference type="GO" id="GO:0051028">
    <property type="term" value="P:mRNA transport"/>
    <property type="evidence" value="ECO:0007669"/>
    <property type="project" value="UniProtKB-KW"/>
</dbReference>
<keyword evidence="10 17" id="KW-0833">Ubl conjugation pathway</keyword>
<feature type="compositionally biased region" description="Low complexity" evidence="18">
    <location>
        <begin position="3905"/>
        <end position="3919"/>
    </location>
</feature>
<evidence type="ECO:0000259" key="22">
    <source>
        <dbReference type="PROSITE" id="PS50918"/>
    </source>
</evidence>
<dbReference type="InterPro" id="IPR015940">
    <property type="entry name" value="UBA"/>
</dbReference>
<dbReference type="InterPro" id="IPR016024">
    <property type="entry name" value="ARM-type_fold"/>
</dbReference>
<feature type="active site" description="Glycyl thioester intermediate" evidence="17">
    <location>
        <position position="4327"/>
    </location>
</feature>
<feature type="compositionally biased region" description="Low complexity" evidence="18">
    <location>
        <begin position="2976"/>
        <end position="2998"/>
    </location>
</feature>
<accession>A0A232FGQ2</accession>
<organism evidence="23 24">
    <name type="scientific">Trichomalopsis sarcophagae</name>
    <dbReference type="NCBI Taxonomy" id="543379"/>
    <lineage>
        <taxon>Eukaryota</taxon>
        <taxon>Metazoa</taxon>
        <taxon>Ecdysozoa</taxon>
        <taxon>Arthropoda</taxon>
        <taxon>Hexapoda</taxon>
        <taxon>Insecta</taxon>
        <taxon>Pterygota</taxon>
        <taxon>Neoptera</taxon>
        <taxon>Endopterygota</taxon>
        <taxon>Hymenoptera</taxon>
        <taxon>Apocrita</taxon>
        <taxon>Proctotrupomorpha</taxon>
        <taxon>Chalcidoidea</taxon>
        <taxon>Pteromalidae</taxon>
        <taxon>Pteromalinae</taxon>
        <taxon>Trichomalopsis</taxon>
    </lineage>
</organism>
<feature type="compositionally biased region" description="Low complexity" evidence="18">
    <location>
        <begin position="1818"/>
        <end position="1828"/>
    </location>
</feature>
<feature type="region of interest" description="Disordered" evidence="18">
    <location>
        <begin position="3893"/>
        <end position="3924"/>
    </location>
</feature>
<dbReference type="InterPro" id="IPR018123">
    <property type="entry name" value="WWE-dom_subgr"/>
</dbReference>
<feature type="region of interest" description="Disordered" evidence="18">
    <location>
        <begin position="3408"/>
        <end position="3442"/>
    </location>
</feature>
<dbReference type="SUPFAM" id="SSF117839">
    <property type="entry name" value="WWE domain"/>
    <property type="match status" value="1"/>
</dbReference>
<dbReference type="GO" id="GO:0009966">
    <property type="term" value="P:regulation of signal transduction"/>
    <property type="evidence" value="ECO:0007669"/>
    <property type="project" value="UniProtKB-ARBA"/>
</dbReference>
<dbReference type="InterPro" id="IPR025527">
    <property type="entry name" value="HUWE1/Rev1_UBM"/>
</dbReference>
<protein>
    <recommendedName>
        <fullName evidence="5">E3 ubiquitin-protein ligase TRIP12</fullName>
        <ecNumber evidence="4">2.3.2.26</ecNumber>
    </recommendedName>
    <alternativeName>
        <fullName evidence="14">HECT-type E3 ubiquitin transferase TRIP12</fullName>
    </alternativeName>
    <alternativeName>
        <fullName evidence="15">Thyroid receptor-interacting protein 12</fullName>
    </alternativeName>
</protein>
<dbReference type="PANTHER" id="PTHR11254:SF67">
    <property type="entry name" value="E3 UBIQUITIN-PROTEIN LIGASE HUWE1"/>
    <property type="match status" value="1"/>
</dbReference>
<dbReference type="Pfam" id="PF14377">
    <property type="entry name" value="UBM"/>
    <property type="match status" value="3"/>
</dbReference>
<feature type="compositionally biased region" description="Polar residues" evidence="18">
    <location>
        <begin position="1072"/>
        <end position="1091"/>
    </location>
</feature>
<feature type="compositionally biased region" description="Polar residues" evidence="18">
    <location>
        <begin position="3893"/>
        <end position="3904"/>
    </location>
</feature>
<evidence type="ECO:0000313" key="24">
    <source>
        <dbReference type="Proteomes" id="UP000215335"/>
    </source>
</evidence>
<keyword evidence="12" id="KW-0234">DNA repair</keyword>
<feature type="compositionally biased region" description="Acidic residues" evidence="18">
    <location>
        <begin position="2476"/>
        <end position="2523"/>
    </location>
</feature>
<feature type="region of interest" description="Disordered" evidence="18">
    <location>
        <begin position="493"/>
        <end position="557"/>
    </location>
</feature>
<keyword evidence="13" id="KW-0539">Nucleus</keyword>
<dbReference type="GO" id="GO:0005737">
    <property type="term" value="C:cytoplasm"/>
    <property type="evidence" value="ECO:0007669"/>
    <property type="project" value="TreeGrafter"/>
</dbReference>
<evidence type="ECO:0000256" key="2">
    <source>
        <dbReference type="ARBA" id="ARBA00004642"/>
    </source>
</evidence>
<feature type="region of interest" description="Disordered" evidence="18">
    <location>
        <begin position="2950"/>
        <end position="3041"/>
    </location>
</feature>
<dbReference type="GO" id="GO:0006281">
    <property type="term" value="P:DNA repair"/>
    <property type="evidence" value="ECO:0007669"/>
    <property type="project" value="UniProtKB-KW"/>
</dbReference>
<feature type="compositionally biased region" description="Basic and acidic residues" evidence="18">
    <location>
        <begin position="3408"/>
        <end position="3432"/>
    </location>
</feature>
<feature type="region of interest" description="Disordered" evidence="18">
    <location>
        <begin position="1066"/>
        <end position="1120"/>
    </location>
</feature>
<evidence type="ECO:0000256" key="17">
    <source>
        <dbReference type="PROSITE-ProRule" id="PRU00104"/>
    </source>
</evidence>
<feature type="compositionally biased region" description="Polar residues" evidence="18">
    <location>
        <begin position="1802"/>
        <end position="1812"/>
    </location>
</feature>
<evidence type="ECO:0000256" key="4">
    <source>
        <dbReference type="ARBA" id="ARBA00012485"/>
    </source>
</evidence>
<comment type="subcellular location">
    <subcellularLocation>
        <location evidence="2">Nucleus</location>
        <location evidence="2">Nucleoplasm</location>
    </subcellularLocation>
</comment>
<dbReference type="Pfam" id="PF06012">
    <property type="entry name" value="DUF908"/>
    <property type="match status" value="1"/>
</dbReference>
<dbReference type="SUPFAM" id="SSF48371">
    <property type="entry name" value="ARM repeat"/>
    <property type="match status" value="2"/>
</dbReference>
<keyword evidence="19" id="KW-0472">Membrane</keyword>
<feature type="compositionally biased region" description="Basic and acidic residues" evidence="18">
    <location>
        <begin position="1413"/>
        <end position="1423"/>
    </location>
</feature>
<dbReference type="STRING" id="543379.A0A232FGQ2"/>
<dbReference type="GO" id="GO:0005654">
    <property type="term" value="C:nucleoplasm"/>
    <property type="evidence" value="ECO:0007669"/>
    <property type="project" value="UniProtKB-SubCell"/>
</dbReference>
<feature type="compositionally biased region" description="Low complexity" evidence="18">
    <location>
        <begin position="3726"/>
        <end position="3739"/>
    </location>
</feature>
<evidence type="ECO:0000313" key="23">
    <source>
        <dbReference type="EMBL" id="OXU29638.1"/>
    </source>
</evidence>
<evidence type="ECO:0000256" key="14">
    <source>
        <dbReference type="ARBA" id="ARBA00030738"/>
    </source>
</evidence>
<evidence type="ECO:0000256" key="12">
    <source>
        <dbReference type="ARBA" id="ARBA00023204"/>
    </source>
</evidence>
<dbReference type="Gene3D" id="1.10.8.10">
    <property type="entry name" value="DNA helicase RuvA subunit, C-terminal domain"/>
    <property type="match status" value="1"/>
</dbReference>
<dbReference type="PROSITE" id="PS50030">
    <property type="entry name" value="UBA"/>
    <property type="match status" value="1"/>
</dbReference>
<dbReference type="SUPFAM" id="SSF56204">
    <property type="entry name" value="Hect, E3 ligase catalytic domain"/>
    <property type="match status" value="1"/>
</dbReference>
<feature type="domain" description="UBA" evidence="20">
    <location>
        <begin position="1422"/>
        <end position="1461"/>
    </location>
</feature>
<dbReference type="InterPro" id="IPR035983">
    <property type="entry name" value="Hect_E3_ubiquitin_ligase"/>
</dbReference>
<dbReference type="FunFam" id="3.30.2160.10:FF:000001">
    <property type="entry name" value="E3 ubiquitin-protein ligase NEDD4-like"/>
    <property type="match status" value="1"/>
</dbReference>
<evidence type="ECO:0000259" key="20">
    <source>
        <dbReference type="PROSITE" id="PS50030"/>
    </source>
</evidence>
<evidence type="ECO:0000256" key="7">
    <source>
        <dbReference type="ARBA" id="ARBA00022553"/>
    </source>
</evidence>
<dbReference type="GO" id="GO:0000209">
    <property type="term" value="P:protein polyubiquitination"/>
    <property type="evidence" value="ECO:0007669"/>
    <property type="project" value="TreeGrafter"/>
</dbReference>
<dbReference type="Proteomes" id="UP000215335">
    <property type="component" value="Unassembled WGS sequence"/>
</dbReference>
<feature type="region of interest" description="Disordered" evidence="18">
    <location>
        <begin position="3726"/>
        <end position="3809"/>
    </location>
</feature>
<dbReference type="Gene3D" id="3.30.2160.10">
    <property type="entry name" value="Hect, E3 ligase catalytic domain"/>
    <property type="match status" value="1"/>
</dbReference>
<evidence type="ECO:0000256" key="16">
    <source>
        <dbReference type="ARBA" id="ARBA00034494"/>
    </source>
</evidence>
<dbReference type="CDD" id="cd00078">
    <property type="entry name" value="HECTc"/>
    <property type="match status" value="1"/>
</dbReference>
<dbReference type="SMART" id="SM00119">
    <property type="entry name" value="HECTc"/>
    <property type="match status" value="1"/>
</dbReference>
<feature type="compositionally biased region" description="Low complexity" evidence="18">
    <location>
        <begin position="1395"/>
        <end position="1412"/>
    </location>
</feature>
<feature type="compositionally biased region" description="Gly residues" evidence="18">
    <location>
        <begin position="792"/>
        <end position="809"/>
    </location>
</feature>
<dbReference type="CDD" id="cd14288">
    <property type="entry name" value="UBA_HUWE1"/>
    <property type="match status" value="1"/>
</dbReference>
<feature type="region of interest" description="Disordered" evidence="18">
    <location>
        <begin position="1658"/>
        <end position="1681"/>
    </location>
</feature>
<dbReference type="InterPro" id="IPR000569">
    <property type="entry name" value="HECT_dom"/>
</dbReference>
<evidence type="ECO:0000256" key="9">
    <source>
        <dbReference type="ARBA" id="ARBA00022763"/>
    </source>
</evidence>
<keyword evidence="6" id="KW-0813">Transport</keyword>
<dbReference type="Gene3D" id="6.10.250.1630">
    <property type="match status" value="1"/>
</dbReference>
<dbReference type="Gene3D" id="3.30.720.50">
    <property type="match status" value="1"/>
</dbReference>
<dbReference type="PANTHER" id="PTHR11254">
    <property type="entry name" value="HECT DOMAIN UBIQUITIN-PROTEIN LIGASE"/>
    <property type="match status" value="1"/>
</dbReference>
<evidence type="ECO:0000256" key="1">
    <source>
        <dbReference type="ARBA" id="ARBA00000885"/>
    </source>
</evidence>
<feature type="region of interest" description="Disordered" evidence="18">
    <location>
        <begin position="2468"/>
        <end position="2523"/>
    </location>
</feature>
<reference evidence="23 24" key="1">
    <citation type="journal article" date="2017" name="Curr. Biol.">
        <title>The Evolution of Venom by Co-option of Single-Copy Genes.</title>
        <authorList>
            <person name="Martinson E.O."/>
            <person name="Mrinalini"/>
            <person name="Kelkar Y.D."/>
            <person name="Chang C.H."/>
            <person name="Werren J.H."/>
        </authorList>
    </citation>
    <scope>NUCLEOTIDE SEQUENCE [LARGE SCALE GENOMIC DNA]</scope>
    <source>
        <strain evidence="23 24">Alberta</strain>
        <tissue evidence="23">Whole body</tissue>
    </source>
</reference>
<feature type="compositionally biased region" description="Low complexity" evidence="18">
    <location>
        <begin position="3024"/>
        <end position="3036"/>
    </location>
</feature>
<feature type="compositionally biased region" description="Low complexity" evidence="18">
    <location>
        <begin position="1785"/>
        <end position="1801"/>
    </location>
</feature>
<dbReference type="InterPro" id="IPR004170">
    <property type="entry name" value="WWE_dom"/>
</dbReference>
<keyword evidence="11" id="KW-0509">mRNA transport</keyword>
<dbReference type="Gene3D" id="3.30.2410.10">
    <property type="entry name" value="Hect, E3 ligase catalytic domain"/>
    <property type="match status" value="1"/>
</dbReference>
<gene>
    <name evidence="23" type="ORF">TSAR_000099</name>
</gene>
<dbReference type="Gene3D" id="1.25.10.10">
    <property type="entry name" value="Leucine-rich Repeat Variant"/>
    <property type="match status" value="1"/>
</dbReference>
<feature type="compositionally biased region" description="Low complexity" evidence="18">
    <location>
        <begin position="2046"/>
        <end position="2064"/>
    </location>
</feature>